<dbReference type="AlphaFoldDB" id="A0A9J5VZA6"/>
<evidence type="ECO:0000313" key="1">
    <source>
        <dbReference type="EMBL" id="KAG5568490.1"/>
    </source>
</evidence>
<dbReference type="Proteomes" id="UP000824120">
    <property type="component" value="Unassembled WGS sequence"/>
</dbReference>
<proteinExistence type="predicted"/>
<dbReference type="PANTHER" id="PTHR33116">
    <property type="entry name" value="REVERSE TRANSCRIPTASE ZINC-BINDING DOMAIN-CONTAINING PROTEIN-RELATED-RELATED"/>
    <property type="match status" value="1"/>
</dbReference>
<accession>A0A9J5VZA6</accession>
<reference evidence="1" key="1">
    <citation type="submission" date="2020-09" db="EMBL/GenBank/DDBJ databases">
        <title>De no assembly of potato wild relative species, Solanum commersonii.</title>
        <authorList>
            <person name="Cho K."/>
        </authorList>
    </citation>
    <scope>NUCLEOTIDE SEQUENCE</scope>
    <source>
        <strain evidence="1">LZ3.2</strain>
        <tissue evidence="1">Leaf</tissue>
    </source>
</reference>
<keyword evidence="2" id="KW-1185">Reference proteome</keyword>
<protein>
    <submittedName>
        <fullName evidence="1">Uncharacterized protein</fullName>
    </submittedName>
</protein>
<dbReference type="PANTHER" id="PTHR33116:SF78">
    <property type="entry name" value="OS12G0587133 PROTEIN"/>
    <property type="match status" value="1"/>
</dbReference>
<name>A0A9J5VZA6_SOLCO</name>
<dbReference type="EMBL" id="JACXVP010000108">
    <property type="protein sequence ID" value="KAG5568490.1"/>
    <property type="molecule type" value="Genomic_DNA"/>
</dbReference>
<sequence>MDASLLANELVDSVENKRYREMGFGRKCELDQATVNKVKFSIIINGSPEGCVCHKLHLRGNTNHFEGISGLHVNCKSRLFPVNQVNNMQGLSTTGMPVASLPTKYWDALGQEQKMEEANKVEESIYIPGGRLTLIKSASDALPTYMLSLFHYQKYWKETQQAEKGFPPQGNKEKQGYNPLNGKRYGIMEEVYSEKYGLQSNWIMKRWKTIENVADEKCSAKYGPLKVGTLCSAALNDWEVEEALSQSPDKPVLRRDSRGFHIKSCYERNTNHFLTTNLAPKLTENWVLTHWQGIGKRGSKEDWWKNIPGCIWWTLWKERNGRCFEGKHLTQQDAFQPWEDAECLQTLPGSP</sequence>
<gene>
    <name evidence="1" type="ORF">H5410_064498</name>
</gene>
<organism evidence="1 2">
    <name type="scientific">Solanum commersonii</name>
    <name type="common">Commerson's wild potato</name>
    <name type="synonym">Commerson's nightshade</name>
    <dbReference type="NCBI Taxonomy" id="4109"/>
    <lineage>
        <taxon>Eukaryota</taxon>
        <taxon>Viridiplantae</taxon>
        <taxon>Streptophyta</taxon>
        <taxon>Embryophyta</taxon>
        <taxon>Tracheophyta</taxon>
        <taxon>Spermatophyta</taxon>
        <taxon>Magnoliopsida</taxon>
        <taxon>eudicotyledons</taxon>
        <taxon>Gunneridae</taxon>
        <taxon>Pentapetalae</taxon>
        <taxon>asterids</taxon>
        <taxon>lamiids</taxon>
        <taxon>Solanales</taxon>
        <taxon>Solanaceae</taxon>
        <taxon>Solanoideae</taxon>
        <taxon>Solaneae</taxon>
        <taxon>Solanum</taxon>
    </lineage>
</organism>
<comment type="caution">
    <text evidence="1">The sequence shown here is derived from an EMBL/GenBank/DDBJ whole genome shotgun (WGS) entry which is preliminary data.</text>
</comment>
<dbReference type="OrthoDB" id="298344at2759"/>
<evidence type="ECO:0000313" key="2">
    <source>
        <dbReference type="Proteomes" id="UP000824120"/>
    </source>
</evidence>